<evidence type="ECO:0000313" key="3">
    <source>
        <dbReference type="Proteomes" id="UP000195985"/>
    </source>
</evidence>
<protein>
    <recommendedName>
        <fullName evidence="1">EAL domain-containing protein</fullName>
    </recommendedName>
</protein>
<dbReference type="InterPro" id="IPR050706">
    <property type="entry name" value="Cyclic-di-GMP_PDE-like"/>
</dbReference>
<evidence type="ECO:0000259" key="1">
    <source>
        <dbReference type="PROSITE" id="PS50883"/>
    </source>
</evidence>
<dbReference type="EMBL" id="FWEY01000005">
    <property type="protein sequence ID" value="SLM52124.1"/>
    <property type="molecule type" value="Genomic_DNA"/>
</dbReference>
<dbReference type="Pfam" id="PF00563">
    <property type="entry name" value="EAL"/>
    <property type="match status" value="1"/>
</dbReference>
<dbReference type="GO" id="GO:0071111">
    <property type="term" value="F:cyclic-guanylate-specific phosphodiesterase activity"/>
    <property type="evidence" value="ECO:0007669"/>
    <property type="project" value="InterPro"/>
</dbReference>
<dbReference type="RefSeq" id="WP_086942923.1">
    <property type="nucleotide sequence ID" value="NZ_FONM01000007.1"/>
</dbReference>
<feature type="domain" description="EAL" evidence="1">
    <location>
        <begin position="1"/>
        <end position="234"/>
    </location>
</feature>
<keyword evidence="3" id="KW-1185">Reference proteome</keyword>
<dbReference type="AlphaFoldDB" id="A0A1W1IGH7"/>
<dbReference type="Gene3D" id="3.20.20.450">
    <property type="entry name" value="EAL domain"/>
    <property type="match status" value="1"/>
</dbReference>
<dbReference type="Proteomes" id="UP000195985">
    <property type="component" value="Unassembled WGS sequence"/>
</dbReference>
<dbReference type="SUPFAM" id="SSF141868">
    <property type="entry name" value="EAL domain-like"/>
    <property type="match status" value="1"/>
</dbReference>
<dbReference type="InterPro" id="IPR001633">
    <property type="entry name" value="EAL_dom"/>
</dbReference>
<dbReference type="PANTHER" id="PTHR33121">
    <property type="entry name" value="CYCLIC DI-GMP PHOSPHODIESTERASE PDEF"/>
    <property type="match status" value="1"/>
</dbReference>
<reference evidence="3" key="1">
    <citation type="submission" date="2016-04" db="EMBL/GenBank/DDBJ databases">
        <authorList>
            <person name="Strepis N."/>
        </authorList>
    </citation>
    <scope>NUCLEOTIDE SEQUENCE [LARGE SCALE GENOMIC DNA]</scope>
</reference>
<organism evidence="2 3">
    <name type="scientific">Trichococcus pasteurii</name>
    <dbReference type="NCBI Taxonomy" id="43064"/>
    <lineage>
        <taxon>Bacteria</taxon>
        <taxon>Bacillati</taxon>
        <taxon>Bacillota</taxon>
        <taxon>Bacilli</taxon>
        <taxon>Lactobacillales</taxon>
        <taxon>Carnobacteriaceae</taxon>
        <taxon>Trichococcus</taxon>
    </lineage>
</organism>
<dbReference type="PROSITE" id="PS50883">
    <property type="entry name" value="EAL"/>
    <property type="match status" value="1"/>
</dbReference>
<name>A0A1W1IGH7_9LACT</name>
<proteinExistence type="predicted"/>
<dbReference type="InterPro" id="IPR035919">
    <property type="entry name" value="EAL_sf"/>
</dbReference>
<evidence type="ECO:0000313" key="2">
    <source>
        <dbReference type="EMBL" id="SLM52124.1"/>
    </source>
</evidence>
<dbReference type="OrthoDB" id="2324331at2"/>
<gene>
    <name evidence="2" type="ORF">TPAS_1805</name>
</gene>
<dbReference type="STRING" id="43064.SAMN04488086_10716"/>
<dbReference type="PANTHER" id="PTHR33121:SF76">
    <property type="entry name" value="SIGNALING PROTEIN"/>
    <property type="match status" value="1"/>
</dbReference>
<sequence>MDDTQELLDDLYIVCQPIMLCSNTTVIDGYEILLRSKELQRFPEKTFMWFIEEEQRNSKLMGYYSRELAKIMDIHSNTKLSLNLHPKQLQHPSTWDFLDTISSMKRNVSIELTEHYCEFDRSDREDYLQYYILRLKRKGFSVAIDDVGSGQNNFELVARNIPNISTIKVSLLKFRNLNEEVLFKFLNSWLYLSEHYQLKMIVEGIESESLSNELKNLGMVYQQGYYHGKGQVLV</sequence>
<accession>A0A1W1IGH7</accession>
<dbReference type="SMART" id="SM00052">
    <property type="entry name" value="EAL"/>
    <property type="match status" value="1"/>
</dbReference>